<keyword evidence="2 4" id="KW-0866">Nonsense-mediated mRNA decay</keyword>
<gene>
    <name evidence="6" type="ORF">EmuJ_001178600</name>
</gene>
<dbReference type="AlphaFoldDB" id="A0A068Y0C6"/>
<dbReference type="GO" id="GO:0000184">
    <property type="term" value="P:nuclear-transcribed mRNA catabolic process, nonsense-mediated decay"/>
    <property type="evidence" value="ECO:0007669"/>
    <property type="project" value="UniProtKB-UniRule"/>
</dbReference>
<dbReference type="EMBL" id="LN902841">
    <property type="protein sequence ID" value="CDS35831.1"/>
    <property type="molecule type" value="Genomic_DNA"/>
</dbReference>
<feature type="region of interest" description="Disordered" evidence="5">
    <location>
        <begin position="764"/>
        <end position="792"/>
    </location>
</feature>
<dbReference type="InterPro" id="IPR019354">
    <property type="entry name" value="SMG8-like"/>
</dbReference>
<reference evidence="6" key="1">
    <citation type="journal article" date="2013" name="Nature">
        <title>The genomes of four tapeworm species reveal adaptations to parasitism.</title>
        <authorList>
            <person name="Tsai I.J."/>
            <person name="Zarowiecki M."/>
            <person name="Holroyd N."/>
            <person name="Garciarrubio A."/>
            <person name="Sanchez-Flores A."/>
            <person name="Brooks K.L."/>
            <person name="Tracey A."/>
            <person name="Bobes R.J."/>
            <person name="Fragoso G."/>
            <person name="Sciutto E."/>
            <person name="Aslett M."/>
            <person name="Beasley H."/>
            <person name="Bennett H.M."/>
            <person name="Cai J."/>
            <person name="Camicia F."/>
            <person name="Clark R."/>
            <person name="Cucher M."/>
            <person name="De Silva N."/>
            <person name="Day T.A."/>
            <person name="Deplazes P."/>
            <person name="Estrada K."/>
            <person name="Fernandez C."/>
            <person name="Holland P.W."/>
            <person name="Hou J."/>
            <person name="Hu S."/>
            <person name="Huckvale T."/>
            <person name="Hung S.S."/>
            <person name="Kamenetzky L."/>
            <person name="Keane J.A."/>
            <person name="Kiss F."/>
            <person name="Koziol U."/>
            <person name="Lambert O."/>
            <person name="Liu K."/>
            <person name="Luo X."/>
            <person name="Luo Y."/>
            <person name="Macchiaroli N."/>
            <person name="Nichol S."/>
            <person name="Paps J."/>
            <person name="Parkinson J."/>
            <person name="Pouchkina-Stantcheva N."/>
            <person name="Riddiford N."/>
            <person name="Rosenzvit M."/>
            <person name="Salinas G."/>
            <person name="Wasmuth J.D."/>
            <person name="Zamanian M."/>
            <person name="Zheng Y."/>
            <person name="Cai X."/>
            <person name="Soberon X."/>
            <person name="Olson P.D."/>
            <person name="Laclette J.P."/>
            <person name="Brehm K."/>
            <person name="Berriman M."/>
            <person name="Garciarrubio A."/>
            <person name="Bobes R.J."/>
            <person name="Fragoso G."/>
            <person name="Sanchez-Flores A."/>
            <person name="Estrada K."/>
            <person name="Cevallos M.A."/>
            <person name="Morett E."/>
            <person name="Gonzalez V."/>
            <person name="Portillo T."/>
            <person name="Ochoa-Leyva A."/>
            <person name="Jose M.V."/>
            <person name="Sciutto E."/>
            <person name="Landa A."/>
            <person name="Jimenez L."/>
            <person name="Valdes V."/>
            <person name="Carrero J.C."/>
            <person name="Larralde C."/>
            <person name="Morales-Montor J."/>
            <person name="Limon-Lason J."/>
            <person name="Soberon X."/>
            <person name="Laclette J.P."/>
        </authorList>
    </citation>
    <scope>NUCLEOTIDE SEQUENCE [LARGE SCALE GENOMIC DNA]</scope>
</reference>
<dbReference type="OMA" id="KYFSYSH"/>
<dbReference type="Pfam" id="PF10220">
    <property type="entry name" value="Smg8_Smg9"/>
    <property type="match status" value="2"/>
</dbReference>
<protein>
    <recommendedName>
        <fullName evidence="3 4">Nonsense-mediated mRNA decay factor SMG8</fullName>
    </recommendedName>
</protein>
<feature type="compositionally biased region" description="Acidic residues" evidence="5">
    <location>
        <begin position="771"/>
        <end position="780"/>
    </location>
</feature>
<name>A0A068Y0C6_ECHMU</name>
<dbReference type="PANTHER" id="PTHR13091:SF0">
    <property type="entry name" value="NONSENSE-MEDIATED MRNA DECAY FACTOR SMG8"/>
    <property type="match status" value="1"/>
</dbReference>
<evidence type="ECO:0000256" key="1">
    <source>
        <dbReference type="ARBA" id="ARBA00006443"/>
    </source>
</evidence>
<dbReference type="eggNOG" id="KOG3692">
    <property type="taxonomic scope" value="Eukaryota"/>
</dbReference>
<evidence type="ECO:0000313" key="6">
    <source>
        <dbReference type="EMBL" id="CDS35831.1"/>
    </source>
</evidence>
<evidence type="ECO:0000313" key="7">
    <source>
        <dbReference type="Proteomes" id="UP000017246"/>
    </source>
</evidence>
<proteinExistence type="inferred from homology"/>
<dbReference type="STRING" id="6211.A0A068Y0C6"/>
<dbReference type="PANTHER" id="PTHR13091">
    <property type="entry name" value="AMPLIFIED IN BREAST CANCER 2-RELATED"/>
    <property type="match status" value="1"/>
</dbReference>
<organism evidence="6 7">
    <name type="scientific">Echinococcus multilocularis</name>
    <name type="common">Fox tapeworm</name>
    <dbReference type="NCBI Taxonomy" id="6211"/>
    <lineage>
        <taxon>Eukaryota</taxon>
        <taxon>Metazoa</taxon>
        <taxon>Spiralia</taxon>
        <taxon>Lophotrochozoa</taxon>
        <taxon>Platyhelminthes</taxon>
        <taxon>Cestoda</taxon>
        <taxon>Eucestoda</taxon>
        <taxon>Cyclophyllidea</taxon>
        <taxon>Taeniidae</taxon>
        <taxon>Echinococcus</taxon>
    </lineage>
</organism>
<sequence length="1122" mass="124331">MSSYCGGRFTVPPSFDFKILPQKSKNVAVISIIGSLDSFNGKYSTQLVDDFLQKSPFSLPCANSVIKGYYDCERQLIFLHYRDSEKLLTDLLNTFEIATYGNHLDPKYISLFKLLNRLRHSLYPTLEQLLRSLPLPRYCISIGRLMAPRLLFVFKLPPTIIARKIANNENALLDFEKNLSYEIFNVFYESGLLEGNSAENRLFDLMGYNYVRVLLPDGTESLGDLSESHDRFDKGDLAQKLLETLILATGVTSLLEGLDLTKDRRVLPPTALYPPPGGPDDRSFSAFLQCHLTALFDDPFRGDHSDNYTPYTFELPTCKGWFTTCYKLYTSLFDGNESSPSPSLEDGTDPCLGRQWHQLFPFNEDADATAVTLFSTQSQLDRRLSSTRCEIALTAAEAHYRQDLPVHYSRTFHLAKVVSSYNVFLRLARGPCVVPTLDRLTRRLARLYLAGRVGCPAVLVSGAVCLQELHTLPERFPGVARALCLLESQPRADTANVSDDTAGEPGGEESLAMRLIKQMKLALDAGALASGKTSLMRSRHVCDAIFSDCLQDVPLGLMGRWRYAWIEAAVEVIEKQKKHLHATDASTSGKASSFHHLSVMPHRSDRRYISYCNCGRLQALRPDPFDYQEANWEFYNALELVCCNKVNGIPLAPLILSSSVHNFCTHLKEKSVEEIEQPNLLLKMTFSDLSQRNSCRVVQSYGEDDATAANFTCESNLHQDSDIDESITSSNAPVPASNYASTDSMSQVSARKLLTKTRRTKLNASNMSADYGEEEKEGMEDPNSADAIASSPSDKSFEAFDVAVKEKQRIPVTFFSGMPVLGQPIGTMPLYPSWAVHALGKYFSYSHSSGMALPGFLRGSHFLLPWDVQLSRPASLSGTPSKTRVGRPRDSDTVKLFLGFEMECPMGHRFFLAGPDRPMTGTMQGGDVRRSVSSLLSCDLPLYLPCRCSPTAGEAKAESTGTAGPEMMATLEEVDGKERESPGSSSGGDDGTTWAQLMRIYVAIPSVAIRVRFAPMVRPGPMDSNTPIFHLGPTLDQEIDANNANLKTSALHGSRTLSGGKPRTQISSGGDPGYVYLENGNIWVARLPFAYQDGNTIYRRPQDLKKICECCLIRGSLLVEEL</sequence>
<comment type="function">
    <text evidence="4">Involved in nonsense-mediated decay (NMD) of mRNAs containing premature stop codons.</text>
</comment>
<keyword evidence="7" id="KW-1185">Reference proteome</keyword>
<dbReference type="OrthoDB" id="63589at2759"/>
<reference evidence="6" key="2">
    <citation type="submission" date="2015-11" db="EMBL/GenBank/DDBJ databases">
        <authorList>
            <person name="Zhang Y."/>
            <person name="Guo Z."/>
        </authorList>
    </citation>
    <scope>NUCLEOTIDE SEQUENCE</scope>
</reference>
<evidence type="ECO:0000256" key="3">
    <source>
        <dbReference type="ARBA" id="ARBA00029509"/>
    </source>
</evidence>
<evidence type="ECO:0000256" key="4">
    <source>
        <dbReference type="RuleBase" id="RU367133"/>
    </source>
</evidence>
<comment type="similarity">
    <text evidence="1 4">Belongs to the SMG8 family.</text>
</comment>
<accession>A0A068Y0C6</accession>
<evidence type="ECO:0000256" key="5">
    <source>
        <dbReference type="SAM" id="MobiDB-lite"/>
    </source>
</evidence>
<dbReference type="Proteomes" id="UP000017246">
    <property type="component" value="Unassembled WGS sequence"/>
</dbReference>
<evidence type="ECO:0000256" key="2">
    <source>
        <dbReference type="ARBA" id="ARBA00023161"/>
    </source>
</evidence>